<evidence type="ECO:0000256" key="1">
    <source>
        <dbReference type="ARBA" id="ARBA00007118"/>
    </source>
</evidence>
<dbReference type="EMBL" id="MLHH01000017">
    <property type="protein sequence ID" value="OOF36003.1"/>
    <property type="molecule type" value="Genomic_DNA"/>
</dbReference>
<dbReference type="PANTHER" id="PTHR43821">
    <property type="entry name" value="NAD(P)H NITROREDUCTASE YDJA-RELATED"/>
    <property type="match status" value="1"/>
</dbReference>
<evidence type="ECO:0000256" key="5">
    <source>
        <dbReference type="ARBA" id="ARBA00023002"/>
    </source>
</evidence>
<organism evidence="10 11">
    <name type="scientific">Rodentibacter heidelbergensis</name>
    <dbReference type="NCBI Taxonomy" id="1908258"/>
    <lineage>
        <taxon>Bacteria</taxon>
        <taxon>Pseudomonadati</taxon>
        <taxon>Pseudomonadota</taxon>
        <taxon>Gammaproteobacteria</taxon>
        <taxon>Pasteurellales</taxon>
        <taxon>Pasteurellaceae</taxon>
        <taxon>Rodentibacter</taxon>
    </lineage>
</organism>
<feature type="domain" description="Nitroreductase" evidence="9">
    <location>
        <begin position="8"/>
        <end position="162"/>
    </location>
</feature>
<dbReference type="EC" id="1.-.-.-" evidence="7"/>
<feature type="binding site" evidence="8">
    <location>
        <position position="35"/>
    </location>
    <ligand>
        <name>FMN</name>
        <dbReference type="ChEBI" id="CHEBI:58210"/>
        <note>ligand shared between dimeric partners</note>
    </ligand>
</feature>
<keyword evidence="2 7" id="KW-0285">Flavoprotein</keyword>
<evidence type="ECO:0000256" key="4">
    <source>
        <dbReference type="ARBA" id="ARBA00022857"/>
    </source>
</evidence>
<evidence type="ECO:0000256" key="7">
    <source>
        <dbReference type="PIRNR" id="PIRNR000232"/>
    </source>
</evidence>
<dbReference type="STRING" id="1908258.BKK48_07770"/>
<evidence type="ECO:0000256" key="8">
    <source>
        <dbReference type="PIRSR" id="PIRSR000232-1"/>
    </source>
</evidence>
<evidence type="ECO:0000256" key="6">
    <source>
        <dbReference type="ARBA" id="ARBA00023027"/>
    </source>
</evidence>
<evidence type="ECO:0000313" key="11">
    <source>
        <dbReference type="Proteomes" id="UP000189437"/>
    </source>
</evidence>
<dbReference type="PIRSF" id="PIRSF000232">
    <property type="entry name" value="YdjA"/>
    <property type="match status" value="1"/>
</dbReference>
<comment type="cofactor">
    <cofactor evidence="8">
        <name>FMN</name>
        <dbReference type="ChEBI" id="CHEBI:58210"/>
    </cofactor>
    <text evidence="8">Binds 1 FMN per subunit.</text>
</comment>
<dbReference type="CDD" id="cd02135">
    <property type="entry name" value="YdjA-like"/>
    <property type="match status" value="1"/>
</dbReference>
<evidence type="ECO:0000259" key="9">
    <source>
        <dbReference type="Pfam" id="PF00881"/>
    </source>
</evidence>
<comment type="caution">
    <text evidence="10">The sequence shown here is derived from an EMBL/GenBank/DDBJ whole genome shotgun (WGS) entry which is preliminary data.</text>
</comment>
<name>A0A1V3I7U9_9PAST</name>
<dbReference type="InterPro" id="IPR000415">
    <property type="entry name" value="Nitroreductase-like"/>
</dbReference>
<evidence type="ECO:0000256" key="3">
    <source>
        <dbReference type="ARBA" id="ARBA00022643"/>
    </source>
</evidence>
<comment type="similarity">
    <text evidence="1 7">Belongs to the nitroreductase family.</text>
</comment>
<dbReference type="OrthoDB" id="9804207at2"/>
<dbReference type="RefSeq" id="WP_077427559.1">
    <property type="nucleotide sequence ID" value="NZ_MLHH01000017.1"/>
</dbReference>
<keyword evidence="11" id="KW-1185">Reference proteome</keyword>
<dbReference type="AlphaFoldDB" id="A0A1V3I7U9"/>
<dbReference type="PANTHER" id="PTHR43821:SF1">
    <property type="entry name" value="NAD(P)H NITROREDUCTASE YDJA-RELATED"/>
    <property type="match status" value="1"/>
</dbReference>
<feature type="binding site" description="in other chain" evidence="8">
    <location>
        <begin position="10"/>
        <end position="12"/>
    </location>
    <ligand>
        <name>FMN</name>
        <dbReference type="ChEBI" id="CHEBI:58210"/>
        <note>ligand shared between dimeric partners</note>
    </ligand>
</feature>
<proteinExistence type="inferred from homology"/>
<dbReference type="GO" id="GO:0016491">
    <property type="term" value="F:oxidoreductase activity"/>
    <property type="evidence" value="ECO:0007669"/>
    <property type="project" value="UniProtKB-UniRule"/>
</dbReference>
<dbReference type="InterPro" id="IPR052530">
    <property type="entry name" value="NAD(P)H_nitroreductase"/>
</dbReference>
<feature type="binding site" description="in other chain" evidence="8">
    <location>
        <begin position="132"/>
        <end position="134"/>
    </location>
    <ligand>
        <name>FMN</name>
        <dbReference type="ChEBI" id="CHEBI:58210"/>
        <note>ligand shared between dimeric partners</note>
    </ligand>
</feature>
<dbReference type="Gene3D" id="3.40.109.10">
    <property type="entry name" value="NADH Oxidase"/>
    <property type="match status" value="1"/>
</dbReference>
<sequence>MDALTLLTTRRSNKKLSAPAPNKMQLEKMFQAALRTPDHGKLSPYHFVVIENEGLNKLEQLLKEAVVEFNLGEERLKKAENLAHRAPMVIAVIAKINPDIAKVPAWEQLVTAGCAAYGIQLAAHAQGFDNVWITGKWVSGSALRQALRCREQDEIVALLMLGTSTEKVERECRQESLEDFVSYL</sequence>
<dbReference type="InterPro" id="IPR029479">
    <property type="entry name" value="Nitroreductase"/>
</dbReference>
<dbReference type="Pfam" id="PF00881">
    <property type="entry name" value="Nitroreductase"/>
    <property type="match status" value="1"/>
</dbReference>
<keyword evidence="4 7" id="KW-0521">NADP</keyword>
<protein>
    <recommendedName>
        <fullName evidence="7">Putative NAD(P)H nitroreductase</fullName>
        <ecNumber evidence="7">1.-.-.-</ecNumber>
    </recommendedName>
</protein>
<dbReference type="Proteomes" id="UP000189437">
    <property type="component" value="Unassembled WGS sequence"/>
</dbReference>
<reference evidence="10 11" key="1">
    <citation type="submission" date="2016-10" db="EMBL/GenBank/DDBJ databases">
        <title>Rodentibacter gen. nov. and new species.</title>
        <authorList>
            <person name="Christensen H."/>
        </authorList>
    </citation>
    <scope>NUCLEOTIDE SEQUENCE [LARGE SCALE GENOMIC DNA]</scope>
    <source>
        <strain evidence="10 11">Ac69</strain>
    </source>
</reference>
<keyword evidence="6 7" id="KW-0520">NAD</keyword>
<accession>A0A1V3I7U9</accession>
<keyword evidence="3 7" id="KW-0288">FMN</keyword>
<feature type="binding site" evidence="8">
    <location>
        <position position="39"/>
    </location>
    <ligand>
        <name>FMN</name>
        <dbReference type="ChEBI" id="CHEBI:58210"/>
        <note>ligand shared between dimeric partners</note>
    </ligand>
</feature>
<evidence type="ECO:0000256" key="2">
    <source>
        <dbReference type="ARBA" id="ARBA00022630"/>
    </source>
</evidence>
<keyword evidence="5 7" id="KW-0560">Oxidoreductase</keyword>
<dbReference type="NCBIfam" id="NF008088">
    <property type="entry name" value="PRK10828.1"/>
    <property type="match status" value="1"/>
</dbReference>
<evidence type="ECO:0000313" key="10">
    <source>
        <dbReference type="EMBL" id="OOF36003.1"/>
    </source>
</evidence>
<dbReference type="SUPFAM" id="SSF55469">
    <property type="entry name" value="FMN-dependent nitroreductase-like"/>
    <property type="match status" value="1"/>
</dbReference>
<gene>
    <name evidence="10" type="ORF">BKK48_07770</name>
</gene>
<dbReference type="InterPro" id="IPR026021">
    <property type="entry name" value="YdjA-like"/>
</dbReference>